<name>A0A8H8S703_9HELO</name>
<comment type="caution">
    <text evidence="2">The sequence shown here is derived from an EMBL/GenBank/DDBJ whole genome shotgun (WGS) entry which is preliminary data.</text>
</comment>
<accession>A0A8H8S703</accession>
<proteinExistence type="predicted"/>
<evidence type="ECO:0000313" key="2">
    <source>
        <dbReference type="EMBL" id="TVY49551.1"/>
    </source>
</evidence>
<feature type="region of interest" description="Disordered" evidence="1">
    <location>
        <begin position="478"/>
        <end position="527"/>
    </location>
</feature>
<dbReference type="GO" id="GO:0005739">
    <property type="term" value="C:mitochondrion"/>
    <property type="evidence" value="ECO:0007669"/>
    <property type="project" value="TreeGrafter"/>
</dbReference>
<reference evidence="2 3" key="1">
    <citation type="submission" date="2018-05" db="EMBL/GenBank/DDBJ databases">
        <title>Genome sequencing and assembly of the regulated plant pathogen Lachnellula willkommii and related sister species for the development of diagnostic species identification markers.</title>
        <authorList>
            <person name="Giroux E."/>
            <person name="Bilodeau G."/>
        </authorList>
    </citation>
    <scope>NUCLEOTIDE SEQUENCE [LARGE SCALE GENOMIC DNA]</scope>
    <source>
        <strain evidence="2 3">CBS 160.35</strain>
    </source>
</reference>
<dbReference type="GO" id="GO:0005938">
    <property type="term" value="C:cell cortex"/>
    <property type="evidence" value="ECO:0007669"/>
    <property type="project" value="TreeGrafter"/>
</dbReference>
<evidence type="ECO:0000256" key="1">
    <source>
        <dbReference type="SAM" id="MobiDB-lite"/>
    </source>
</evidence>
<feature type="region of interest" description="Disordered" evidence="1">
    <location>
        <begin position="425"/>
        <end position="465"/>
    </location>
</feature>
<evidence type="ECO:0000313" key="3">
    <source>
        <dbReference type="Proteomes" id="UP000443090"/>
    </source>
</evidence>
<keyword evidence="3" id="KW-1185">Reference proteome</keyword>
<dbReference type="PANTHER" id="PTHR28190:SF2">
    <property type="entry name" value="MIGRATION PROTEIN, PUTATIVE (AFU_ORTHOLOGUE AFUA_2G07730)-RELATED"/>
    <property type="match status" value="1"/>
</dbReference>
<protein>
    <recommendedName>
        <fullName evidence="4">Anucleate primary sterigmata protein A</fullName>
    </recommendedName>
</protein>
<dbReference type="PANTHER" id="PTHR28190">
    <property type="entry name" value="NUCLEAR MIGRATION PROTEIN NUM1"/>
    <property type="match status" value="1"/>
</dbReference>
<feature type="compositionally biased region" description="Polar residues" evidence="1">
    <location>
        <begin position="233"/>
        <end position="243"/>
    </location>
</feature>
<dbReference type="InterPro" id="IPR053005">
    <property type="entry name" value="Nuclear_Pos-Cytoskel_Interact"/>
</dbReference>
<dbReference type="GO" id="GO:0000226">
    <property type="term" value="P:microtubule cytoskeleton organization"/>
    <property type="evidence" value="ECO:0007669"/>
    <property type="project" value="TreeGrafter"/>
</dbReference>
<evidence type="ECO:0008006" key="4">
    <source>
        <dbReference type="Google" id="ProtNLM"/>
    </source>
</evidence>
<organism evidence="2 3">
    <name type="scientific">Lachnellula occidentalis</name>
    <dbReference type="NCBI Taxonomy" id="215460"/>
    <lineage>
        <taxon>Eukaryota</taxon>
        <taxon>Fungi</taxon>
        <taxon>Dikarya</taxon>
        <taxon>Ascomycota</taxon>
        <taxon>Pezizomycotina</taxon>
        <taxon>Leotiomycetes</taxon>
        <taxon>Helotiales</taxon>
        <taxon>Lachnaceae</taxon>
        <taxon>Lachnellula</taxon>
    </lineage>
</organism>
<feature type="compositionally biased region" description="Pro residues" evidence="1">
    <location>
        <begin position="444"/>
        <end position="463"/>
    </location>
</feature>
<dbReference type="Proteomes" id="UP000443090">
    <property type="component" value="Unassembled WGS sequence"/>
</dbReference>
<dbReference type="GO" id="GO:0015631">
    <property type="term" value="F:tubulin binding"/>
    <property type="evidence" value="ECO:0007669"/>
    <property type="project" value="TreeGrafter"/>
</dbReference>
<dbReference type="AlphaFoldDB" id="A0A8H8S703"/>
<feature type="region of interest" description="Disordered" evidence="1">
    <location>
        <begin position="214"/>
        <end position="243"/>
    </location>
</feature>
<dbReference type="EMBL" id="QGMI01000009">
    <property type="protein sequence ID" value="TVY49551.1"/>
    <property type="molecule type" value="Genomic_DNA"/>
</dbReference>
<feature type="region of interest" description="Disordered" evidence="1">
    <location>
        <begin position="279"/>
        <end position="316"/>
    </location>
</feature>
<sequence>MWETEDEGAAYRTPSRSSRRSSRQKSSSPPPNQGSKDITRDERQILGTDSDNSISILDPRRFTPTLHANLVSEILALRRDQEEKIKTIESLESALHNTLGEHEDVETSLGATAKENRSLKRQLALLEGGTSSALSELARERDDAAESNNDLKRRLETAQKKIKSQDDDSDRVHELWERDKDNWQDEKRKLEHKVHVAEGRLKAVVDEVAAYQANHQNAQQQPESEAEDMSRDPVQSDTASVRSMSMTNSIRFSLLNGPNGGTKLNGISLADELGLDDNEEVQDGRESAFSVRHNRTQSRESVFSKHHRRNQSNESLMRPGSVARGRLIGNQSVLERLEGGIMEDDESVPLQVKVEYIDTGIQYSPPPSPELPASVSPSPVEHLAINGTDNNAKEERQEPEHIPREWEIEANQRRKRVHATPLMIEASSEGRMVSAASQTAEEPLSPPRTPISPTRAPPPPPPTEVVVAPEMISISTQTDVPELRAPKRAAPPPPIPIPLIQLHPPSSAPATPHENQLPQYVKDAGCQ</sequence>
<gene>
    <name evidence="2" type="ORF">LOCC1_G000538</name>
</gene>
<feature type="region of interest" description="Disordered" evidence="1">
    <location>
        <begin position="1"/>
        <end position="62"/>
    </location>
</feature>
<dbReference type="OrthoDB" id="2149224at2759"/>